<proteinExistence type="inferred from homology"/>
<reference evidence="9" key="1">
    <citation type="submission" date="2020-05" db="EMBL/GenBank/DDBJ databases">
        <authorList>
            <person name="Chiriac C."/>
            <person name="Salcher M."/>
            <person name="Ghai R."/>
            <person name="Kavagutti S V."/>
        </authorList>
    </citation>
    <scope>NUCLEOTIDE SEQUENCE</scope>
</reference>
<dbReference type="GO" id="GO:0008270">
    <property type="term" value="F:zinc ion binding"/>
    <property type="evidence" value="ECO:0007669"/>
    <property type="project" value="InterPro"/>
</dbReference>
<keyword evidence="6" id="KW-0378">Hydrolase</keyword>
<evidence type="ECO:0000256" key="6">
    <source>
        <dbReference type="ARBA" id="ARBA00022801"/>
    </source>
</evidence>
<dbReference type="Pfam" id="PF02127">
    <property type="entry name" value="Peptidase_M18"/>
    <property type="match status" value="1"/>
</dbReference>
<dbReference type="EMBL" id="CAEZTC010000099">
    <property type="protein sequence ID" value="CAB4561462.1"/>
    <property type="molecule type" value="Genomic_DNA"/>
</dbReference>
<evidence type="ECO:0000256" key="5">
    <source>
        <dbReference type="ARBA" id="ARBA00022723"/>
    </source>
</evidence>
<dbReference type="GO" id="GO:0004177">
    <property type="term" value="F:aminopeptidase activity"/>
    <property type="evidence" value="ECO:0007669"/>
    <property type="project" value="UniProtKB-KW"/>
</dbReference>
<dbReference type="Gene3D" id="2.30.250.10">
    <property type="entry name" value="Aminopeptidase i, Domain 2"/>
    <property type="match status" value="1"/>
</dbReference>
<protein>
    <submittedName>
        <fullName evidence="9">Unannotated protein</fullName>
    </submittedName>
</protein>
<keyword evidence="5" id="KW-0479">Metal-binding</keyword>
<keyword evidence="4" id="KW-0645">Protease</keyword>
<keyword evidence="8" id="KW-0482">Metalloprotease</keyword>
<evidence type="ECO:0000256" key="4">
    <source>
        <dbReference type="ARBA" id="ARBA00022670"/>
    </source>
</evidence>
<accession>A0A6J6DC40</accession>
<dbReference type="AlphaFoldDB" id="A0A6J6DC40"/>
<sequence length="411" mass="44915">MDKSSPIASLLEWLDASPTPVHVVQTTVNQLMVSGFKEQIDFSSDLLLKGFYRKDGAIIAWSLGDNGAPLRIIGAHTDSPNLRVQPQPDISRMGWNQLGIEIYGGVLLNSWLDRDLGIAGRVFSSDGEEVFFHHSQPIARVPQLAIHLDREIGERGLQLDKFQHTSPVWGTQAPMFLDWLTQETGVQRIASFDAHLFDVTPASVLGVDGSLLASGRLDNQLSCWAAVEALCTTDSQYTTVVILNDHEEVGSESVTGAAGPMLENLLALISHRDGLRPGQLMDRQRQSWCLSADNAHAVHPNYIERHDPRHSPLPNHGVALKLNGNQRYATSPRGAAHMRGVADSMNVPLQTFVSRNNMPCGSTIGPITSTRLGIEAIDIGVPQLSMHSAREMCGVKDATDLVTLMQGFLRS</sequence>
<dbReference type="InterPro" id="IPR001948">
    <property type="entry name" value="Peptidase_M18"/>
</dbReference>
<dbReference type="PANTHER" id="PTHR28570">
    <property type="entry name" value="ASPARTYL AMINOPEPTIDASE"/>
    <property type="match status" value="1"/>
</dbReference>
<dbReference type="GO" id="GO:0006508">
    <property type="term" value="P:proteolysis"/>
    <property type="evidence" value="ECO:0007669"/>
    <property type="project" value="UniProtKB-KW"/>
</dbReference>
<evidence type="ECO:0000256" key="8">
    <source>
        <dbReference type="ARBA" id="ARBA00023049"/>
    </source>
</evidence>
<dbReference type="SUPFAM" id="SSF53187">
    <property type="entry name" value="Zn-dependent exopeptidases"/>
    <property type="match status" value="1"/>
</dbReference>
<dbReference type="GO" id="GO:0005737">
    <property type="term" value="C:cytoplasm"/>
    <property type="evidence" value="ECO:0007669"/>
    <property type="project" value="UniProtKB-ARBA"/>
</dbReference>
<evidence type="ECO:0000313" key="9">
    <source>
        <dbReference type="EMBL" id="CAB4561462.1"/>
    </source>
</evidence>
<evidence type="ECO:0000256" key="7">
    <source>
        <dbReference type="ARBA" id="ARBA00022833"/>
    </source>
</evidence>
<keyword evidence="3" id="KW-0031">Aminopeptidase</keyword>
<comment type="similarity">
    <text evidence="2">Belongs to the peptidase M18 family.</text>
</comment>
<dbReference type="NCBIfam" id="NF002759">
    <property type="entry name" value="PRK02813.1"/>
    <property type="match status" value="1"/>
</dbReference>
<dbReference type="SUPFAM" id="SSF101821">
    <property type="entry name" value="Aminopeptidase/glucanase lid domain"/>
    <property type="match status" value="1"/>
</dbReference>
<dbReference type="InterPro" id="IPR023358">
    <property type="entry name" value="Peptidase_M18_dom2"/>
</dbReference>
<dbReference type="Gene3D" id="3.40.630.10">
    <property type="entry name" value="Zn peptidases"/>
    <property type="match status" value="1"/>
</dbReference>
<organism evidence="9">
    <name type="scientific">freshwater metagenome</name>
    <dbReference type="NCBI Taxonomy" id="449393"/>
    <lineage>
        <taxon>unclassified sequences</taxon>
        <taxon>metagenomes</taxon>
        <taxon>ecological metagenomes</taxon>
    </lineage>
</organism>
<comment type="cofactor">
    <cofactor evidence="1">
        <name>Zn(2+)</name>
        <dbReference type="ChEBI" id="CHEBI:29105"/>
    </cofactor>
</comment>
<gene>
    <name evidence="9" type="ORF">UFOPK1572_00866</name>
</gene>
<evidence type="ECO:0000256" key="1">
    <source>
        <dbReference type="ARBA" id="ARBA00001947"/>
    </source>
</evidence>
<dbReference type="PRINTS" id="PR00932">
    <property type="entry name" value="AMINO1PTASE"/>
</dbReference>
<keyword evidence="7" id="KW-0862">Zinc</keyword>
<dbReference type="PANTHER" id="PTHR28570:SF3">
    <property type="entry name" value="ASPARTYL AMINOPEPTIDASE"/>
    <property type="match status" value="1"/>
</dbReference>
<dbReference type="GO" id="GO:0008237">
    <property type="term" value="F:metallopeptidase activity"/>
    <property type="evidence" value="ECO:0007669"/>
    <property type="project" value="UniProtKB-KW"/>
</dbReference>
<name>A0A6J6DC40_9ZZZZ</name>
<evidence type="ECO:0000256" key="3">
    <source>
        <dbReference type="ARBA" id="ARBA00022438"/>
    </source>
</evidence>
<evidence type="ECO:0000256" key="2">
    <source>
        <dbReference type="ARBA" id="ARBA00008290"/>
    </source>
</evidence>